<accession>A0A172UWR9</accession>
<protein>
    <recommendedName>
        <fullName evidence="3">PASTA domain-containing protein</fullName>
    </recommendedName>
</protein>
<proteinExistence type="predicted"/>
<keyword evidence="2" id="KW-1185">Reference proteome</keyword>
<dbReference type="Proteomes" id="UP000077143">
    <property type="component" value="Chromosome"/>
</dbReference>
<evidence type="ECO:0000313" key="1">
    <source>
        <dbReference type="EMBL" id="ANE83284.1"/>
    </source>
</evidence>
<gene>
    <name evidence="1" type="ORF">A7U43_25900</name>
</gene>
<evidence type="ECO:0000313" key="2">
    <source>
        <dbReference type="Proteomes" id="UP000077143"/>
    </source>
</evidence>
<dbReference type="KEGG" id="madi:A7U43_25900"/>
<reference evidence="1 2" key="1">
    <citation type="submission" date="2016-05" db="EMBL/GenBank/DDBJ databases">
        <title>Complete genome sequence of a phthalic acid esters degrading Mycobacterium sp. YC-RL4.</title>
        <authorList>
            <person name="Ren L."/>
            <person name="Fan S."/>
            <person name="Ruth N."/>
            <person name="Jia Y."/>
            <person name="Wang J."/>
            <person name="Qiao C."/>
        </authorList>
    </citation>
    <scope>NUCLEOTIDE SEQUENCE [LARGE SCALE GENOMIC DNA]</scope>
    <source>
        <strain evidence="1 2">YC-RL4</strain>
    </source>
</reference>
<sequence>MSVVGAPTAAAAPTTWQMPSLEGMNLADAQALYEETVGPDGPWLDLINKAPAASGAIIAPVMWEVCQQAPKAGAKIAAKSYTAVAVNRPGKC</sequence>
<organism evidence="1 2">
    <name type="scientific">Mycobacterium adipatum</name>
    <dbReference type="NCBI Taxonomy" id="1682113"/>
    <lineage>
        <taxon>Bacteria</taxon>
        <taxon>Bacillati</taxon>
        <taxon>Actinomycetota</taxon>
        <taxon>Actinomycetes</taxon>
        <taxon>Mycobacteriales</taxon>
        <taxon>Mycobacteriaceae</taxon>
        <taxon>Mycobacterium</taxon>
    </lineage>
</organism>
<evidence type="ECO:0008006" key="3">
    <source>
        <dbReference type="Google" id="ProtNLM"/>
    </source>
</evidence>
<dbReference type="STRING" id="1682113.A7U43_25900"/>
<dbReference type="AlphaFoldDB" id="A0A172UWR9"/>
<dbReference type="EMBL" id="CP015596">
    <property type="protein sequence ID" value="ANE83284.1"/>
    <property type="molecule type" value="Genomic_DNA"/>
</dbReference>
<name>A0A172UWR9_9MYCO</name>